<dbReference type="CDD" id="cd09916">
    <property type="entry name" value="CpxP_like"/>
    <property type="match status" value="1"/>
</dbReference>
<dbReference type="Pfam" id="PF07813">
    <property type="entry name" value="LTXXQ"/>
    <property type="match status" value="1"/>
</dbReference>
<dbReference type="RefSeq" id="WP_077336258.1">
    <property type="nucleotide sequence ID" value="NZ_FULE01000031.1"/>
</dbReference>
<dbReference type="PANTHER" id="PTHR38102:SF1">
    <property type="entry name" value="PERIPLASMIC CHAPERONE SPY"/>
    <property type="match status" value="1"/>
</dbReference>
<keyword evidence="7" id="KW-1185">Reference proteome</keyword>
<reference evidence="7" key="1">
    <citation type="submission" date="2017-02" db="EMBL/GenBank/DDBJ databases">
        <authorList>
            <person name="Rodrigo-Torres L."/>
            <person name="Arahal R.D."/>
            <person name="Lucena T."/>
        </authorList>
    </citation>
    <scope>NUCLEOTIDE SEQUENCE [LARGE SCALE GENOMIC DNA]</scope>
    <source>
        <strain evidence="7">CECT 7878</strain>
    </source>
</reference>
<dbReference type="InterPro" id="IPR012899">
    <property type="entry name" value="LTXXQ"/>
</dbReference>
<comment type="subcellular location">
    <subcellularLocation>
        <location evidence="1">Periplasm</location>
    </subcellularLocation>
</comment>
<organism evidence="6 7">
    <name type="scientific">Vibrio ruber (strain DSM 16370 / JCM 11486 / BCRC 17186 / CECT 7878 / LMG 23124 / VR1)</name>
    <dbReference type="NCBI Taxonomy" id="1123498"/>
    <lineage>
        <taxon>Bacteria</taxon>
        <taxon>Pseudomonadati</taxon>
        <taxon>Pseudomonadota</taxon>
        <taxon>Gammaproteobacteria</taxon>
        <taxon>Vibrionales</taxon>
        <taxon>Vibrionaceae</taxon>
        <taxon>Vibrio</taxon>
    </lineage>
</organism>
<dbReference type="EMBL" id="FULE01000031">
    <property type="protein sequence ID" value="SJN57407.1"/>
    <property type="molecule type" value="Genomic_DNA"/>
</dbReference>
<dbReference type="PANTHER" id="PTHR38102">
    <property type="entry name" value="PERIPLASMIC CHAPERONE SPY"/>
    <property type="match status" value="1"/>
</dbReference>
<evidence type="ECO:0000256" key="5">
    <source>
        <dbReference type="SAM" id="SignalP"/>
    </source>
</evidence>
<accession>A0A1R4LM07</accession>
<dbReference type="PIRSF" id="PIRSF034445">
    <property type="entry name" value="CpxP_Spy"/>
    <property type="match status" value="1"/>
</dbReference>
<evidence type="ECO:0000256" key="2">
    <source>
        <dbReference type="ARBA" id="ARBA00008441"/>
    </source>
</evidence>
<sequence>MNTLTKVILAAAVLPFTLGSMNVFAGYNHHGGGHWGNQRSECQGYDQRGMLRGFNLTAEQQNQLTALRQQHREQRQAQMQAFHQEMVPIVTAKNFDEQAAQKLAGKMENARVDRRVEMMRQRHDMLSILTPEQQQQWQKMFQERRPYNNMTGPGQGGNGPSFMMNQW</sequence>
<dbReference type="OrthoDB" id="6105813at2"/>
<evidence type="ECO:0000313" key="7">
    <source>
        <dbReference type="Proteomes" id="UP000188276"/>
    </source>
</evidence>
<comment type="similarity">
    <text evidence="2">Belongs to the CpxP/Spy family.</text>
</comment>
<feature type="signal peptide" evidence="5">
    <location>
        <begin position="1"/>
        <end position="25"/>
    </location>
</feature>
<evidence type="ECO:0000256" key="4">
    <source>
        <dbReference type="ARBA" id="ARBA00022764"/>
    </source>
</evidence>
<dbReference type="STRING" id="1123498.VR7878_02294"/>
<evidence type="ECO:0000256" key="3">
    <source>
        <dbReference type="ARBA" id="ARBA00022729"/>
    </source>
</evidence>
<feature type="chain" id="PRO_5013181717" evidence="5">
    <location>
        <begin position="26"/>
        <end position="167"/>
    </location>
</feature>
<dbReference type="AlphaFoldDB" id="A0A1R4LM07"/>
<name>A0A1R4LM07_VIBR1</name>
<protein>
    <submittedName>
        <fullName evidence="6">Periplasmic protein CpxP</fullName>
    </submittedName>
</protein>
<gene>
    <name evidence="6" type="primary">cpxP</name>
    <name evidence="6" type="ORF">VR7878_02294</name>
</gene>
<dbReference type="InterPro" id="IPR052211">
    <property type="entry name" value="Cpx_auxiliary_protein"/>
</dbReference>
<dbReference type="Gene3D" id="1.20.120.1490">
    <property type="match status" value="1"/>
</dbReference>
<proteinExistence type="inferred from homology"/>
<evidence type="ECO:0000256" key="1">
    <source>
        <dbReference type="ARBA" id="ARBA00004418"/>
    </source>
</evidence>
<dbReference type="GO" id="GO:0051082">
    <property type="term" value="F:unfolded protein binding"/>
    <property type="evidence" value="ECO:0007669"/>
    <property type="project" value="TreeGrafter"/>
</dbReference>
<keyword evidence="4" id="KW-0574">Periplasm</keyword>
<evidence type="ECO:0000313" key="6">
    <source>
        <dbReference type="EMBL" id="SJN57407.1"/>
    </source>
</evidence>
<dbReference type="GO" id="GO:0030288">
    <property type="term" value="C:outer membrane-bounded periplasmic space"/>
    <property type="evidence" value="ECO:0007669"/>
    <property type="project" value="TreeGrafter"/>
</dbReference>
<keyword evidence="3 5" id="KW-0732">Signal</keyword>
<dbReference type="Proteomes" id="UP000188276">
    <property type="component" value="Unassembled WGS sequence"/>
</dbReference>